<reference evidence="1" key="1">
    <citation type="submission" date="2017-10" db="EMBL/GenBank/DDBJ databases">
        <title>Genome sequence of cellulolytic Lachnospiraceae bacterium XHS1971 isolated from hotspring sediment.</title>
        <authorList>
            <person name="Vasudevan G."/>
            <person name="Joshi A.J."/>
            <person name="Hivarkar S."/>
            <person name="Lanjekar V.B."/>
            <person name="Dhakephalkar P.K."/>
            <person name="Dagar S."/>
        </authorList>
    </citation>
    <scope>NUCLEOTIDE SEQUENCE</scope>
    <source>
        <strain evidence="1">XHS1971</strain>
    </source>
</reference>
<name>A0AC61DBY2_9FIRM</name>
<protein>
    <submittedName>
        <fullName evidence="1">DNA gyrase inhibitor</fullName>
    </submittedName>
</protein>
<proteinExistence type="predicted"/>
<evidence type="ECO:0000313" key="1">
    <source>
        <dbReference type="EMBL" id="PHV70784.1"/>
    </source>
</evidence>
<accession>A0AC61DBY2</accession>
<comment type="caution">
    <text evidence="1">The sequence shown here is derived from an EMBL/GenBank/DDBJ whole genome shotgun (WGS) entry which is preliminary data.</text>
</comment>
<gene>
    <name evidence="1" type="ORF">CS063_08430</name>
</gene>
<organism evidence="1 2">
    <name type="scientific">Sporanaerobium hydrogeniformans</name>
    <dbReference type="NCBI Taxonomy" id="3072179"/>
    <lineage>
        <taxon>Bacteria</taxon>
        <taxon>Bacillati</taxon>
        <taxon>Bacillota</taxon>
        <taxon>Clostridia</taxon>
        <taxon>Lachnospirales</taxon>
        <taxon>Lachnospiraceae</taxon>
        <taxon>Sporanaerobium</taxon>
    </lineage>
</organism>
<dbReference type="EMBL" id="PEDL01000007">
    <property type="protein sequence ID" value="PHV70784.1"/>
    <property type="molecule type" value="Genomic_DNA"/>
</dbReference>
<keyword evidence="2" id="KW-1185">Reference proteome</keyword>
<sequence length="151" mass="17100">MNIKIETISPSTIAYYRRYGAYGVENIETMEKLKSWATTNNYMDENSIILGIAHDNVQLTKPENCRYDACIVLGNNTVIGNDTITIGKISGGKYAVFTIEHTASAMQKAWSEIFPTISKSKYEVDYNRPIMERYIAKLVANHYCEICVPIL</sequence>
<evidence type="ECO:0000313" key="2">
    <source>
        <dbReference type="Proteomes" id="UP000224460"/>
    </source>
</evidence>
<dbReference type="Proteomes" id="UP000224460">
    <property type="component" value="Unassembled WGS sequence"/>
</dbReference>